<dbReference type="InterPro" id="IPR046373">
    <property type="entry name" value="Acyl-CoA_Oxase/DH_mid-dom_sf"/>
</dbReference>
<feature type="domain" description="Acyl-CoA dehydrogenase/oxidase C-terminal" evidence="8">
    <location>
        <begin position="260"/>
        <end position="411"/>
    </location>
</feature>
<dbReference type="PANTHER" id="PTHR48083:SF13">
    <property type="entry name" value="ACYL-COA DEHYDROGENASE FAMILY MEMBER 11"/>
    <property type="match status" value="1"/>
</dbReference>
<feature type="domain" description="Acyl-CoA dehydrogenase/oxidase N-terminal" evidence="10">
    <location>
        <begin position="17"/>
        <end position="142"/>
    </location>
</feature>
<dbReference type="Gene3D" id="1.20.140.10">
    <property type="entry name" value="Butyryl-CoA Dehydrogenase, subunit A, domain 3"/>
    <property type="match status" value="1"/>
</dbReference>
<dbReference type="GO" id="GO:0017099">
    <property type="term" value="F:very-long-chain fatty acyl-CoA dehydrogenase activity"/>
    <property type="evidence" value="ECO:0007669"/>
    <property type="project" value="UniProtKB-EC"/>
</dbReference>
<evidence type="ECO:0000256" key="4">
    <source>
        <dbReference type="ARBA" id="ARBA00022630"/>
    </source>
</evidence>
<dbReference type="Pfam" id="PF02770">
    <property type="entry name" value="Acyl-CoA_dh_M"/>
    <property type="match status" value="1"/>
</dbReference>
<comment type="subunit">
    <text evidence="3">Homodimer.</text>
</comment>
<evidence type="ECO:0000256" key="7">
    <source>
        <dbReference type="RuleBase" id="RU362125"/>
    </source>
</evidence>
<dbReference type="InterPro" id="IPR009075">
    <property type="entry name" value="AcylCo_DH/oxidase_C"/>
</dbReference>
<feature type="domain" description="Acyl-CoA oxidase/dehydrogenase middle" evidence="9">
    <location>
        <begin position="146"/>
        <end position="248"/>
    </location>
</feature>
<dbReference type="GO" id="GO:0033539">
    <property type="term" value="P:fatty acid beta-oxidation using acyl-CoA dehydrogenase"/>
    <property type="evidence" value="ECO:0007669"/>
    <property type="project" value="TreeGrafter"/>
</dbReference>
<dbReference type="InterPro" id="IPR037069">
    <property type="entry name" value="AcylCoA_DH/ox_N_sf"/>
</dbReference>
<dbReference type="InterPro" id="IPR013786">
    <property type="entry name" value="AcylCoA_DH/ox_N"/>
</dbReference>
<protein>
    <submittedName>
        <fullName evidence="11">Acyl-CoA dehydrogenase</fullName>
        <ecNumber evidence="11">1.3.8.7</ecNumber>
        <ecNumber evidence="11">1.3.8.8</ecNumber>
        <ecNumber evidence="11">1.3.8.9</ecNumber>
    </submittedName>
</protein>
<dbReference type="InterPro" id="IPR050741">
    <property type="entry name" value="Acyl-CoA_dehydrogenase"/>
</dbReference>
<dbReference type="AlphaFoldDB" id="A0A0F4YVK5"/>
<dbReference type="GO" id="GO:0070991">
    <property type="term" value="F:medium-chain fatty acyl-CoA dehydrogenase activity"/>
    <property type="evidence" value="ECO:0007669"/>
    <property type="project" value="UniProtKB-EC"/>
</dbReference>
<evidence type="ECO:0000313" key="11">
    <source>
        <dbReference type="EMBL" id="KKA21886.1"/>
    </source>
</evidence>
<comment type="caution">
    <text evidence="11">The sequence shown here is derived from an EMBL/GenBank/DDBJ whole genome shotgun (WGS) entry which is preliminary data.</text>
</comment>
<dbReference type="InterPro" id="IPR009100">
    <property type="entry name" value="AcylCoA_DH/oxidase_NM_dom_sf"/>
</dbReference>
<dbReference type="EC" id="1.3.8.7" evidence="11"/>
<evidence type="ECO:0000256" key="2">
    <source>
        <dbReference type="ARBA" id="ARBA00009347"/>
    </source>
</evidence>
<dbReference type="EC" id="1.3.8.8" evidence="11"/>
<evidence type="ECO:0000256" key="1">
    <source>
        <dbReference type="ARBA" id="ARBA00001974"/>
    </source>
</evidence>
<evidence type="ECO:0000256" key="3">
    <source>
        <dbReference type="ARBA" id="ARBA00011738"/>
    </source>
</evidence>
<name>A0A0F4YVK5_RASE3</name>
<reference evidence="11 12" key="1">
    <citation type="submission" date="2015-04" db="EMBL/GenBank/DDBJ databases">
        <authorList>
            <person name="Heijne W.H."/>
            <person name="Fedorova N.D."/>
            <person name="Nierman W.C."/>
            <person name="Vollebregt A.W."/>
            <person name="Zhao Z."/>
            <person name="Wu L."/>
            <person name="Kumar M."/>
            <person name="Stam H."/>
            <person name="van den Berg M.A."/>
            <person name="Pel H.J."/>
        </authorList>
    </citation>
    <scope>NUCLEOTIDE SEQUENCE [LARGE SCALE GENOMIC DNA]</scope>
    <source>
        <strain evidence="11 12">CBS 393.64</strain>
    </source>
</reference>
<dbReference type="PANTHER" id="PTHR48083">
    <property type="entry name" value="MEDIUM-CHAIN SPECIFIC ACYL-COA DEHYDROGENASE, MITOCHONDRIAL-RELATED"/>
    <property type="match status" value="1"/>
</dbReference>
<keyword evidence="12" id="KW-1185">Reference proteome</keyword>
<dbReference type="RefSeq" id="XP_013328498.1">
    <property type="nucleotide sequence ID" value="XM_013473044.1"/>
</dbReference>
<keyword evidence="5 7" id="KW-0274">FAD</keyword>
<evidence type="ECO:0000256" key="5">
    <source>
        <dbReference type="ARBA" id="ARBA00022827"/>
    </source>
</evidence>
<dbReference type="GO" id="GO:0004466">
    <property type="term" value="F:long-chain fatty acyl-CoA dehydrogenase activity"/>
    <property type="evidence" value="ECO:0007669"/>
    <property type="project" value="UniProtKB-EC"/>
</dbReference>
<dbReference type="Gene3D" id="1.10.540.10">
    <property type="entry name" value="Acyl-CoA dehydrogenase/oxidase, N-terminal domain"/>
    <property type="match status" value="1"/>
</dbReference>
<dbReference type="Gene3D" id="2.40.110.10">
    <property type="entry name" value="Butyryl-CoA Dehydrogenase, subunit A, domain 2"/>
    <property type="match status" value="1"/>
</dbReference>
<evidence type="ECO:0000259" key="9">
    <source>
        <dbReference type="Pfam" id="PF02770"/>
    </source>
</evidence>
<dbReference type="OrthoDB" id="434771at2759"/>
<dbReference type="GO" id="GO:0005737">
    <property type="term" value="C:cytoplasm"/>
    <property type="evidence" value="ECO:0007669"/>
    <property type="project" value="TreeGrafter"/>
</dbReference>
<organism evidence="11 12">
    <name type="scientific">Rasamsonia emersonii (strain ATCC 16479 / CBS 393.64 / IMI 116815)</name>
    <dbReference type="NCBI Taxonomy" id="1408163"/>
    <lineage>
        <taxon>Eukaryota</taxon>
        <taxon>Fungi</taxon>
        <taxon>Dikarya</taxon>
        <taxon>Ascomycota</taxon>
        <taxon>Pezizomycotina</taxon>
        <taxon>Eurotiomycetes</taxon>
        <taxon>Eurotiomycetidae</taxon>
        <taxon>Eurotiales</taxon>
        <taxon>Trichocomaceae</taxon>
        <taxon>Rasamsonia</taxon>
    </lineage>
</organism>
<sequence length="530" mass="59387">MPASDNIPPIARPFVSERAKKTLDLVEEFVEKECIPADALFSAQLGEGEQRWKTTPPILEELKAKARKLGLWNMFLPKNHFSEGAGFSNLEYGLMAEYLGKSKVAPEATNNAAPDTGNMEVLAKYGTEEQKRQWLKPLLEGEIRSAFLMTEPNVASSDATNIGFSIRREGDEYVLNGTKWWSSGAGDPRCKLYIVMGKTDPSNPNPHRQQSVVLCPAGLPGITVHRMLSVYGYDDAPHGHGHISFNNVRVPVSNLVLGEGRGFEIIQGRLGPGRIHHAMRTIGAAEKALEWMIARVNDERKKTFGKPLSSHGVILEWIAKSRIEIDAARLIVLNAAIKIDQGDAKAALKEIAQAKVLVPQMALTVIDRAVQAWGAAGVSQDTPLAYLWALVRTLRIADGPDEVHLQQMGRRENKARKDAITAKLKWQKDEADRLLTANGFKVMSHLERRTKQNRETMRPFFFGAYACTIQCRAYLRTYIHKYIHAYIHMYSTRDRNYGHENKKKGLSKEEARQDFIHSTGQILLDLKNSN</sequence>
<dbReference type="EC" id="1.3.8.9" evidence="11"/>
<dbReference type="InterPro" id="IPR036250">
    <property type="entry name" value="AcylCo_DH-like_C"/>
</dbReference>
<dbReference type="GeneID" id="25316399"/>
<evidence type="ECO:0000313" key="12">
    <source>
        <dbReference type="Proteomes" id="UP000053958"/>
    </source>
</evidence>
<dbReference type="EMBL" id="LASV01000164">
    <property type="protein sequence ID" value="KKA21886.1"/>
    <property type="molecule type" value="Genomic_DNA"/>
</dbReference>
<accession>A0A0F4YVK5</accession>
<dbReference type="Proteomes" id="UP000053958">
    <property type="component" value="Unassembled WGS sequence"/>
</dbReference>
<proteinExistence type="inferred from homology"/>
<comment type="cofactor">
    <cofactor evidence="1 7">
        <name>FAD</name>
        <dbReference type="ChEBI" id="CHEBI:57692"/>
    </cofactor>
</comment>
<dbReference type="SUPFAM" id="SSF47203">
    <property type="entry name" value="Acyl-CoA dehydrogenase C-terminal domain-like"/>
    <property type="match status" value="1"/>
</dbReference>
<dbReference type="SUPFAM" id="SSF56645">
    <property type="entry name" value="Acyl-CoA dehydrogenase NM domain-like"/>
    <property type="match status" value="1"/>
</dbReference>
<dbReference type="FunFam" id="2.40.110.10:FF:000002">
    <property type="entry name" value="Acyl-CoA dehydrogenase fadE12"/>
    <property type="match status" value="1"/>
</dbReference>
<evidence type="ECO:0000256" key="6">
    <source>
        <dbReference type="ARBA" id="ARBA00023002"/>
    </source>
</evidence>
<keyword evidence="6 7" id="KW-0560">Oxidoreductase</keyword>
<dbReference type="Pfam" id="PF02771">
    <property type="entry name" value="Acyl-CoA_dh_N"/>
    <property type="match status" value="1"/>
</dbReference>
<dbReference type="STRING" id="1408163.A0A0F4YVK5"/>
<evidence type="ECO:0000259" key="8">
    <source>
        <dbReference type="Pfam" id="PF00441"/>
    </source>
</evidence>
<keyword evidence="4 7" id="KW-0285">Flavoprotein</keyword>
<dbReference type="InterPro" id="IPR006091">
    <property type="entry name" value="Acyl-CoA_Oxase/DH_mid-dom"/>
</dbReference>
<comment type="similarity">
    <text evidence="2 7">Belongs to the acyl-CoA dehydrogenase family.</text>
</comment>
<dbReference type="GO" id="GO:0050660">
    <property type="term" value="F:flavin adenine dinucleotide binding"/>
    <property type="evidence" value="ECO:0007669"/>
    <property type="project" value="InterPro"/>
</dbReference>
<dbReference type="Pfam" id="PF00441">
    <property type="entry name" value="Acyl-CoA_dh_1"/>
    <property type="match status" value="1"/>
</dbReference>
<gene>
    <name evidence="11" type="ORF">T310_4050</name>
</gene>
<evidence type="ECO:0000259" key="10">
    <source>
        <dbReference type="Pfam" id="PF02771"/>
    </source>
</evidence>